<accession>A0A0F8W6T9</accession>
<keyword evidence="1" id="KW-0175">Coiled coil</keyword>
<name>A0A0F8W6T9_9ZZZZ</name>
<organism evidence="2">
    <name type="scientific">marine sediment metagenome</name>
    <dbReference type="NCBI Taxonomy" id="412755"/>
    <lineage>
        <taxon>unclassified sequences</taxon>
        <taxon>metagenomes</taxon>
        <taxon>ecological metagenomes</taxon>
    </lineage>
</organism>
<sequence>MTDRKIGLKRLEIREETDETAKGVLPSHRCPFGLYEEGWRYSWHNTRAEALEAAHELLEGACARRKKLEEELDEVRDEVHEYNLAVLALDADPANK</sequence>
<gene>
    <name evidence="2" type="ORF">LCGC14_3104720</name>
</gene>
<reference evidence="2" key="1">
    <citation type="journal article" date="2015" name="Nature">
        <title>Complex archaea that bridge the gap between prokaryotes and eukaryotes.</title>
        <authorList>
            <person name="Spang A."/>
            <person name="Saw J.H."/>
            <person name="Jorgensen S.L."/>
            <person name="Zaremba-Niedzwiedzka K."/>
            <person name="Martijn J."/>
            <person name="Lind A.E."/>
            <person name="van Eijk R."/>
            <person name="Schleper C."/>
            <person name="Guy L."/>
            <person name="Ettema T.J."/>
        </authorList>
    </citation>
    <scope>NUCLEOTIDE SEQUENCE</scope>
</reference>
<proteinExistence type="predicted"/>
<dbReference type="AlphaFoldDB" id="A0A0F8W6T9"/>
<protein>
    <submittedName>
        <fullName evidence="2">Uncharacterized protein</fullName>
    </submittedName>
</protein>
<comment type="caution">
    <text evidence="2">The sequence shown here is derived from an EMBL/GenBank/DDBJ whole genome shotgun (WGS) entry which is preliminary data.</text>
</comment>
<evidence type="ECO:0000256" key="1">
    <source>
        <dbReference type="SAM" id="Coils"/>
    </source>
</evidence>
<evidence type="ECO:0000313" key="2">
    <source>
        <dbReference type="EMBL" id="KKK52457.1"/>
    </source>
</evidence>
<dbReference type="EMBL" id="LAZR01067007">
    <property type="protein sequence ID" value="KKK52457.1"/>
    <property type="molecule type" value="Genomic_DNA"/>
</dbReference>
<feature type="coiled-coil region" evidence="1">
    <location>
        <begin position="51"/>
        <end position="85"/>
    </location>
</feature>